<dbReference type="GO" id="GO:0005929">
    <property type="term" value="C:cilium"/>
    <property type="evidence" value="ECO:0007669"/>
    <property type="project" value="TreeGrafter"/>
</dbReference>
<keyword evidence="1" id="KW-0723">Serine/threonine-protein kinase</keyword>
<dbReference type="AlphaFoldDB" id="A0A3Q4BBZ8"/>
<dbReference type="GO" id="GO:0004674">
    <property type="term" value="F:protein serine/threonine kinase activity"/>
    <property type="evidence" value="ECO:0007669"/>
    <property type="project" value="UniProtKB-KW"/>
</dbReference>
<protein>
    <recommendedName>
        <fullName evidence="5">Alpha-type protein kinase domain-containing protein</fullName>
    </recommendedName>
</protein>
<keyword evidence="3" id="KW-0418">Kinase</keyword>
<dbReference type="STRING" id="94237.ENSMMOP00000016100"/>
<dbReference type="GO" id="GO:0045087">
    <property type="term" value="P:innate immune response"/>
    <property type="evidence" value="ECO:0007669"/>
    <property type="project" value="TreeGrafter"/>
</dbReference>
<sequence length="1121" mass="124324">MSKKNSPTLTVYCSMHNCALERLLLVITSSRSENMTSSLPDLWFMQEAMEMKWPFVPEKWQYKQSVSATDKTNLSDLISKHLSQLLTLLKASIMAREPCAALAVVFLVDRFLYWTDESSRLLKITRLLHRHNPETPVAPQLVIRQARVYLNSGKLQKAEYILSSLINGSGATGCWVYHSESDRALVLAVSVQVRGMILQKLGLWLEAAELIWASLVGYYALPQPDKKGISTSLGLLANILVSMNDKDFHAFRTNPDIDLSLLGDVSHRLLSAAQAAKMAVVHSQYTSLYVLTNAVRTCVLSYSFSVECPAALRKSFLLQAKEAFTIGLLTKTEGELVTSKQELHTFLKAAYSLTITHKWLGTPQEVVAQATQACKKALATFYDYDADTQDKDNLCADIMHLVAEVKLLLRVEPFHNSDKGSFIPDSYRNIKDPSVTFTLESFAKVMQRFQKYHASLCETNNTKCKRPGDETDGSGLCITALGTTIGMLYTECQTEACKVFKDTAKREEPQPQVSNSSAARPPQKFDLCTTLGSTDNLGSSWQNFSLSSSLSPIPSSSGYTGSIISEREASASNQSCMTTEVDEDKSGSMSQSVGYLAGSRHAIAATSPSNASSDSEKFEMIQTGIETLDTEESWATDTAAVPQKLSGAEVAAQSLSQLTLITSSSSLNDSLSSQLSWEKISVDLNPPTLRKTQPNSSLIAGSNQTNKKPESDGSFIFLETLDSESTDSAQGPAQNNYTSHWESIPQPLLSHIDPNLDTEVDSESVKPASKSCAANPKPKLPQVDPEQLVSFASSSESSFEMLGESQNIPQQSDGTSTEKANIPERKNPLCYNCINDSAFTGVALERRYYLSQRDYQALLAGVCHECLLKRLHSDKTHFKLEKHRTAYSGLHLKFSKANGLWTAKETCVYIGEPMGMQGKQRMAIWVKFLHQEERLSSYVGKDYLKPKEIQFHLKDVERQMTAQYYVTEFNKSLYDKEVMAQIFFIPSEALLILKGNDIVGCVTVEPYMLGEFVKLTNNTVKKDKSFQATEYGLAFGHFTYLFSNFQEVVVDLQGWVTANGKGLTYLTDPQIHSTKTPKGPSNFAARGLRYFLDEQHGPECNSVCKLLKLPPLFRLAHVLPQ</sequence>
<proteinExistence type="predicted"/>
<reference evidence="6" key="1">
    <citation type="submission" date="2025-08" db="UniProtKB">
        <authorList>
            <consortium name="Ensembl"/>
        </authorList>
    </citation>
    <scope>IDENTIFICATION</scope>
</reference>
<feature type="region of interest" description="Disordered" evidence="4">
    <location>
        <begin position="748"/>
        <end position="782"/>
    </location>
</feature>
<dbReference type="Pfam" id="PF02816">
    <property type="entry name" value="Alpha_kinase"/>
    <property type="match status" value="1"/>
</dbReference>
<dbReference type="PANTHER" id="PTHR46747">
    <property type="entry name" value="ALPHA-PROTEIN KINASE 1"/>
    <property type="match status" value="1"/>
</dbReference>
<dbReference type="SMART" id="SM00811">
    <property type="entry name" value="Alpha_kinase"/>
    <property type="match status" value="1"/>
</dbReference>
<dbReference type="Proteomes" id="UP000261620">
    <property type="component" value="Unplaced"/>
</dbReference>
<keyword evidence="7" id="KW-1185">Reference proteome</keyword>
<feature type="region of interest" description="Disordered" evidence="4">
    <location>
        <begin position="506"/>
        <end position="525"/>
    </location>
</feature>
<evidence type="ECO:0000259" key="5">
    <source>
        <dbReference type="PROSITE" id="PS51158"/>
    </source>
</evidence>
<dbReference type="InterPro" id="IPR043529">
    <property type="entry name" value="ALPK1"/>
</dbReference>
<dbReference type="GO" id="GO:0005524">
    <property type="term" value="F:ATP binding"/>
    <property type="evidence" value="ECO:0007669"/>
    <property type="project" value="InterPro"/>
</dbReference>
<name>A0A3Q4BBZ8_MOLML</name>
<keyword evidence="2" id="KW-0808">Transferase</keyword>
<evidence type="ECO:0000313" key="6">
    <source>
        <dbReference type="Ensembl" id="ENSMMOP00000016100.1"/>
    </source>
</evidence>
<reference evidence="6" key="2">
    <citation type="submission" date="2025-09" db="UniProtKB">
        <authorList>
            <consortium name="Ensembl"/>
        </authorList>
    </citation>
    <scope>IDENTIFICATION</scope>
</reference>
<evidence type="ECO:0000256" key="3">
    <source>
        <dbReference type="ARBA" id="ARBA00022777"/>
    </source>
</evidence>
<feature type="domain" description="Alpha-type protein kinase" evidence="5">
    <location>
        <begin position="893"/>
        <end position="1112"/>
    </location>
</feature>
<dbReference type="GO" id="GO:0048029">
    <property type="term" value="F:monosaccharide binding"/>
    <property type="evidence" value="ECO:0007669"/>
    <property type="project" value="TreeGrafter"/>
</dbReference>
<dbReference type="InterPro" id="IPR011009">
    <property type="entry name" value="Kinase-like_dom_sf"/>
</dbReference>
<evidence type="ECO:0000313" key="7">
    <source>
        <dbReference type="Proteomes" id="UP000261620"/>
    </source>
</evidence>
<dbReference type="Ensembl" id="ENSMMOT00000016366.1">
    <property type="protein sequence ID" value="ENSMMOP00000016100.1"/>
    <property type="gene ID" value="ENSMMOG00000012292.1"/>
</dbReference>
<evidence type="ECO:0000256" key="4">
    <source>
        <dbReference type="SAM" id="MobiDB-lite"/>
    </source>
</evidence>
<evidence type="ECO:0000256" key="2">
    <source>
        <dbReference type="ARBA" id="ARBA00022679"/>
    </source>
</evidence>
<dbReference type="Gene3D" id="3.20.200.10">
    <property type="entry name" value="MHCK/EF2 kinase"/>
    <property type="match status" value="1"/>
</dbReference>
<dbReference type="CDD" id="cd16969">
    <property type="entry name" value="Alpha_kinase_ALPK1"/>
    <property type="match status" value="1"/>
</dbReference>
<feature type="compositionally biased region" description="Polar residues" evidence="4">
    <location>
        <begin position="690"/>
        <end position="706"/>
    </location>
</feature>
<feature type="region of interest" description="Disordered" evidence="4">
    <location>
        <begin position="685"/>
        <end position="711"/>
    </location>
</feature>
<dbReference type="GO" id="GO:0002753">
    <property type="term" value="P:cytoplasmic pattern recognition receptor signaling pathway"/>
    <property type="evidence" value="ECO:0007669"/>
    <property type="project" value="TreeGrafter"/>
</dbReference>
<dbReference type="OMA" id="KCNEICH"/>
<accession>A0A3Q4BBZ8</accession>
<organism evidence="6 7">
    <name type="scientific">Mola mola</name>
    <name type="common">Ocean sunfish</name>
    <name type="synonym">Tetraodon mola</name>
    <dbReference type="NCBI Taxonomy" id="94237"/>
    <lineage>
        <taxon>Eukaryota</taxon>
        <taxon>Metazoa</taxon>
        <taxon>Chordata</taxon>
        <taxon>Craniata</taxon>
        <taxon>Vertebrata</taxon>
        <taxon>Euteleostomi</taxon>
        <taxon>Actinopterygii</taxon>
        <taxon>Neopterygii</taxon>
        <taxon>Teleostei</taxon>
        <taxon>Neoteleostei</taxon>
        <taxon>Acanthomorphata</taxon>
        <taxon>Eupercaria</taxon>
        <taxon>Tetraodontiformes</taxon>
        <taxon>Molidae</taxon>
        <taxon>Mola</taxon>
    </lineage>
</organism>
<dbReference type="InterPro" id="IPR004166">
    <property type="entry name" value="a-kinase_dom"/>
</dbReference>
<dbReference type="PANTHER" id="PTHR46747:SF1">
    <property type="entry name" value="ALPHA-PROTEIN KINASE 1"/>
    <property type="match status" value="1"/>
</dbReference>
<dbReference type="PROSITE" id="PS51158">
    <property type="entry name" value="ALPHA_KINASE"/>
    <property type="match status" value="1"/>
</dbReference>
<evidence type="ECO:0000256" key="1">
    <source>
        <dbReference type="ARBA" id="ARBA00022527"/>
    </source>
</evidence>
<dbReference type="SUPFAM" id="SSF56112">
    <property type="entry name" value="Protein kinase-like (PK-like)"/>
    <property type="match status" value="1"/>
</dbReference>